<sequence>MKKIILLLVLGINTCFAQTFPNSNTDGKYYIVNGAKIWTVTVGKGDPLFIIPGGPGNSHITYRAFDSLYQHCMVVYFDPFGTGKSDTAKTIQEYGLKRSIDDIEGLRIAMGFSTINVLGHSFGTIVAQGYAIKYQQHISHLILSLPIHSSEMLRQRNLNREIEIYYPEVWDSIIKLRQQGRLSNDSLYKAIREKVPSSFVYRYNPEGMSSSVNMPYPNKNNSQLNLQMGGSDADFNIIGDLSSFDYREDLKNLTIPILVMAGRYDKICPPKWTIQYKQFCPKCEFVFFEKSGHTIFREESEKTFALIKTFLGK</sequence>
<dbReference type="InterPro" id="IPR050266">
    <property type="entry name" value="AB_hydrolase_sf"/>
</dbReference>
<comment type="similarity">
    <text evidence="1">Belongs to the peptidase S33 family.</text>
</comment>
<evidence type="ECO:0000256" key="3">
    <source>
        <dbReference type="SAM" id="SignalP"/>
    </source>
</evidence>
<keyword evidence="3" id="KW-0732">Signal</keyword>
<dbReference type="InterPro" id="IPR002410">
    <property type="entry name" value="Peptidase_S33"/>
</dbReference>
<dbReference type="InterPro" id="IPR000073">
    <property type="entry name" value="AB_hydrolase_1"/>
</dbReference>
<dbReference type="PRINTS" id="PR00793">
    <property type="entry name" value="PROAMNOPTASE"/>
</dbReference>
<keyword evidence="6" id="KW-1185">Reference proteome</keyword>
<dbReference type="RefSeq" id="WP_379014688.1">
    <property type="nucleotide sequence ID" value="NZ_JBHSDC010000026.1"/>
</dbReference>
<keyword evidence="2 5" id="KW-0378">Hydrolase</keyword>
<gene>
    <name evidence="5" type="ORF">ACFOW1_12520</name>
</gene>
<evidence type="ECO:0000259" key="4">
    <source>
        <dbReference type="Pfam" id="PF00561"/>
    </source>
</evidence>
<dbReference type="PANTHER" id="PTHR43798:SF27">
    <property type="entry name" value="HYDROLASE ALPHA_BETA HYDROLASE FOLD FAMILY"/>
    <property type="match status" value="1"/>
</dbReference>
<evidence type="ECO:0000313" key="6">
    <source>
        <dbReference type="Proteomes" id="UP001595906"/>
    </source>
</evidence>
<organism evidence="5 6">
    <name type="scientific">Parasediminibacterium paludis</name>
    <dbReference type="NCBI Taxonomy" id="908966"/>
    <lineage>
        <taxon>Bacteria</taxon>
        <taxon>Pseudomonadati</taxon>
        <taxon>Bacteroidota</taxon>
        <taxon>Chitinophagia</taxon>
        <taxon>Chitinophagales</taxon>
        <taxon>Chitinophagaceae</taxon>
        <taxon>Parasediminibacterium</taxon>
    </lineage>
</organism>
<evidence type="ECO:0000313" key="5">
    <source>
        <dbReference type="EMBL" id="MFC4232719.1"/>
    </source>
</evidence>
<dbReference type="SUPFAM" id="SSF53474">
    <property type="entry name" value="alpha/beta-Hydrolases"/>
    <property type="match status" value="1"/>
</dbReference>
<reference evidence="6" key="1">
    <citation type="journal article" date="2019" name="Int. J. Syst. Evol. Microbiol.">
        <title>The Global Catalogue of Microorganisms (GCM) 10K type strain sequencing project: providing services to taxonomists for standard genome sequencing and annotation.</title>
        <authorList>
            <consortium name="The Broad Institute Genomics Platform"/>
            <consortium name="The Broad Institute Genome Sequencing Center for Infectious Disease"/>
            <person name="Wu L."/>
            <person name="Ma J."/>
        </authorList>
    </citation>
    <scope>NUCLEOTIDE SEQUENCE [LARGE SCALE GENOMIC DNA]</scope>
    <source>
        <strain evidence="6">CECT 8010</strain>
    </source>
</reference>
<feature type="domain" description="AB hydrolase-1" evidence="4">
    <location>
        <begin position="47"/>
        <end position="298"/>
    </location>
</feature>
<proteinExistence type="inferred from homology"/>
<dbReference type="Proteomes" id="UP001595906">
    <property type="component" value="Unassembled WGS sequence"/>
</dbReference>
<name>A0ABV8PX99_9BACT</name>
<dbReference type="EMBL" id="JBHSDC010000026">
    <property type="protein sequence ID" value="MFC4232719.1"/>
    <property type="molecule type" value="Genomic_DNA"/>
</dbReference>
<protein>
    <submittedName>
        <fullName evidence="5">Alpha/beta fold hydrolase</fullName>
    </submittedName>
</protein>
<evidence type="ECO:0000256" key="1">
    <source>
        <dbReference type="ARBA" id="ARBA00010088"/>
    </source>
</evidence>
<dbReference type="Pfam" id="PF00561">
    <property type="entry name" value="Abhydrolase_1"/>
    <property type="match status" value="1"/>
</dbReference>
<dbReference type="PANTHER" id="PTHR43798">
    <property type="entry name" value="MONOACYLGLYCEROL LIPASE"/>
    <property type="match status" value="1"/>
</dbReference>
<dbReference type="Gene3D" id="3.40.50.1820">
    <property type="entry name" value="alpha/beta hydrolase"/>
    <property type="match status" value="1"/>
</dbReference>
<dbReference type="GO" id="GO:0016787">
    <property type="term" value="F:hydrolase activity"/>
    <property type="evidence" value="ECO:0007669"/>
    <property type="project" value="UniProtKB-KW"/>
</dbReference>
<accession>A0ABV8PX99</accession>
<evidence type="ECO:0000256" key="2">
    <source>
        <dbReference type="ARBA" id="ARBA00022801"/>
    </source>
</evidence>
<comment type="caution">
    <text evidence="5">The sequence shown here is derived from an EMBL/GenBank/DDBJ whole genome shotgun (WGS) entry which is preliminary data.</text>
</comment>
<feature type="signal peptide" evidence="3">
    <location>
        <begin position="1"/>
        <end position="17"/>
    </location>
</feature>
<dbReference type="InterPro" id="IPR029058">
    <property type="entry name" value="AB_hydrolase_fold"/>
</dbReference>
<feature type="chain" id="PRO_5045141431" evidence="3">
    <location>
        <begin position="18"/>
        <end position="313"/>
    </location>
</feature>